<dbReference type="Proteomes" id="UP000828048">
    <property type="component" value="Chromosome 5"/>
</dbReference>
<evidence type="ECO:0000313" key="2">
    <source>
        <dbReference type="Proteomes" id="UP000828048"/>
    </source>
</evidence>
<protein>
    <submittedName>
        <fullName evidence="1">Uncharacterized protein</fullName>
    </submittedName>
</protein>
<accession>A0ACB7Y2H8</accession>
<dbReference type="EMBL" id="CM037155">
    <property type="protein sequence ID" value="KAH7847412.1"/>
    <property type="molecule type" value="Genomic_DNA"/>
</dbReference>
<reference evidence="1 2" key="1">
    <citation type="journal article" date="2021" name="Hortic Res">
        <title>High-quality reference genome and annotation aids understanding of berry development for evergreen blueberry (Vaccinium darrowii).</title>
        <authorList>
            <person name="Yu J."/>
            <person name="Hulse-Kemp A.M."/>
            <person name="Babiker E."/>
            <person name="Staton M."/>
        </authorList>
    </citation>
    <scope>NUCLEOTIDE SEQUENCE [LARGE SCALE GENOMIC DNA]</scope>
    <source>
        <strain evidence="2">cv. NJ 8807/NJ 8810</strain>
        <tissue evidence="1">Young leaf</tissue>
    </source>
</reference>
<proteinExistence type="predicted"/>
<keyword evidence="2" id="KW-1185">Reference proteome</keyword>
<organism evidence="1 2">
    <name type="scientific">Vaccinium darrowii</name>
    <dbReference type="NCBI Taxonomy" id="229202"/>
    <lineage>
        <taxon>Eukaryota</taxon>
        <taxon>Viridiplantae</taxon>
        <taxon>Streptophyta</taxon>
        <taxon>Embryophyta</taxon>
        <taxon>Tracheophyta</taxon>
        <taxon>Spermatophyta</taxon>
        <taxon>Magnoliopsida</taxon>
        <taxon>eudicotyledons</taxon>
        <taxon>Gunneridae</taxon>
        <taxon>Pentapetalae</taxon>
        <taxon>asterids</taxon>
        <taxon>Ericales</taxon>
        <taxon>Ericaceae</taxon>
        <taxon>Vaccinioideae</taxon>
        <taxon>Vaccinieae</taxon>
        <taxon>Vaccinium</taxon>
    </lineage>
</organism>
<name>A0ACB7Y2H8_9ERIC</name>
<gene>
    <name evidence="1" type="ORF">Vadar_025791</name>
</gene>
<comment type="caution">
    <text evidence="1">The sequence shown here is derived from an EMBL/GenBank/DDBJ whole genome shotgun (WGS) entry which is preliminary data.</text>
</comment>
<evidence type="ECO:0000313" key="1">
    <source>
        <dbReference type="EMBL" id="KAH7847412.1"/>
    </source>
</evidence>
<sequence length="248" mass="27928">MDSLDSDLLSLHELDSISHYLGFGPPIAFHFVVPGLSLDIGLVHVKGDDDVRAMIAPLTSTKIAELYIEHKGGVNVLERETDGGEFNTDELLVDVDVGCGEGSNLDEDDDSTNDERYSDSSYDMTDDDMLYETFVEDDAQFMGLGNSSKKTTNTVEEGPVENEEIILSDDYYDTEDENPYISSDDDNTKVKEHPLKKFRCEVHMEDPPFEMGMKFASTTVFKDAIKQHAIKHRRNVKFVKNDKLRVRA</sequence>